<organism evidence="1 3">
    <name type="scientific">Enterococcus haemoperoxidus ATCC BAA-382</name>
    <dbReference type="NCBI Taxonomy" id="1158608"/>
    <lineage>
        <taxon>Bacteria</taxon>
        <taxon>Bacillati</taxon>
        <taxon>Bacillota</taxon>
        <taxon>Bacilli</taxon>
        <taxon>Lactobacillales</taxon>
        <taxon>Enterococcaceae</taxon>
        <taxon>Enterococcus</taxon>
    </lineage>
</organism>
<dbReference type="Proteomes" id="UP000013858">
    <property type="component" value="Unassembled WGS sequence"/>
</dbReference>
<dbReference type="Gene3D" id="3.80.10.10">
    <property type="entry name" value="Ribonuclease Inhibitor"/>
    <property type="match status" value="1"/>
</dbReference>
<name>R2SWZ1_9ENTE</name>
<reference evidence="1 3" key="1">
    <citation type="submission" date="2013-02" db="EMBL/GenBank/DDBJ databases">
        <title>The Genome Sequence of Enterococcus haemoperoxidus BAA-382.</title>
        <authorList>
            <consortium name="The Broad Institute Genome Sequencing Platform"/>
            <consortium name="The Broad Institute Genome Sequencing Center for Infectious Disease"/>
            <person name="Earl A.M."/>
            <person name="Gilmore M.S."/>
            <person name="Lebreton F."/>
            <person name="Walker B."/>
            <person name="Young S.K."/>
            <person name="Zeng Q."/>
            <person name="Gargeya S."/>
            <person name="Fitzgerald M."/>
            <person name="Haas B."/>
            <person name="Abouelleil A."/>
            <person name="Alvarado L."/>
            <person name="Arachchi H.M."/>
            <person name="Berlin A.M."/>
            <person name="Chapman S.B."/>
            <person name="Dewar J."/>
            <person name="Goldberg J."/>
            <person name="Griggs A."/>
            <person name="Gujja S."/>
            <person name="Hansen M."/>
            <person name="Howarth C."/>
            <person name="Imamovic A."/>
            <person name="Larimer J."/>
            <person name="McCowan C."/>
            <person name="Murphy C."/>
            <person name="Neiman D."/>
            <person name="Pearson M."/>
            <person name="Priest M."/>
            <person name="Roberts A."/>
            <person name="Saif S."/>
            <person name="Shea T."/>
            <person name="Sisk P."/>
            <person name="Sykes S."/>
            <person name="Wortman J."/>
            <person name="Nusbaum C."/>
            <person name="Birren B."/>
        </authorList>
    </citation>
    <scope>NUCLEOTIDE SEQUENCE [LARGE SCALE GENOMIC DNA]</scope>
    <source>
        <strain evidence="1 3">ATCC BAA-382</strain>
    </source>
</reference>
<dbReference type="Proteomes" id="UP000014197">
    <property type="component" value="Unassembled WGS sequence"/>
</dbReference>
<dbReference type="RefSeq" id="WP_010763122.1">
    <property type="nucleotide sequence ID" value="NZ_KB946316.1"/>
</dbReference>
<protein>
    <submittedName>
        <fullName evidence="1">Uncharacterized protein</fullName>
    </submittedName>
</protein>
<accession>R2SWZ1</accession>
<dbReference type="EMBL" id="AJAR01000028">
    <property type="protein sequence ID" value="EOH92569.1"/>
    <property type="molecule type" value="Genomic_DNA"/>
</dbReference>
<dbReference type="STRING" id="155618.RV06_GL001948"/>
<evidence type="ECO:0000313" key="3">
    <source>
        <dbReference type="Proteomes" id="UP000013858"/>
    </source>
</evidence>
<proteinExistence type="predicted"/>
<dbReference type="OrthoDB" id="2178194at2"/>
<evidence type="ECO:0000313" key="1">
    <source>
        <dbReference type="EMBL" id="EOH92569.1"/>
    </source>
</evidence>
<keyword evidence="4" id="KW-1185">Reference proteome</keyword>
<dbReference type="PATRIC" id="fig|1158608.3.peg.2903"/>
<evidence type="ECO:0000313" key="2">
    <source>
        <dbReference type="EMBL" id="EOT61668.1"/>
    </source>
</evidence>
<reference evidence="2 4" key="2">
    <citation type="submission" date="2013-03" db="EMBL/GenBank/DDBJ databases">
        <title>The Genome Sequence of Enterococcus haemoperoxidus BAA-382 (PacBio/Illumina hybrid assembly).</title>
        <authorList>
            <consortium name="The Broad Institute Genomics Platform"/>
            <consortium name="The Broad Institute Genome Sequencing Center for Infectious Disease"/>
            <person name="Earl A."/>
            <person name="Russ C."/>
            <person name="Gilmore M."/>
            <person name="Surin D."/>
            <person name="Walker B."/>
            <person name="Young S."/>
            <person name="Zeng Q."/>
            <person name="Gargeya S."/>
            <person name="Fitzgerald M."/>
            <person name="Haas B."/>
            <person name="Abouelleil A."/>
            <person name="Allen A.W."/>
            <person name="Alvarado L."/>
            <person name="Arachchi H.M."/>
            <person name="Berlin A.M."/>
            <person name="Chapman S.B."/>
            <person name="Gainer-Dewar J."/>
            <person name="Goldberg J."/>
            <person name="Griggs A."/>
            <person name="Gujja S."/>
            <person name="Hansen M."/>
            <person name="Howarth C."/>
            <person name="Imamovic A."/>
            <person name="Ireland A."/>
            <person name="Larimer J."/>
            <person name="McCowan C."/>
            <person name="Murphy C."/>
            <person name="Pearson M."/>
            <person name="Poon T.W."/>
            <person name="Priest M."/>
            <person name="Roberts A."/>
            <person name="Saif S."/>
            <person name="Shea T."/>
            <person name="Sisk P."/>
            <person name="Sykes S."/>
            <person name="Wortman J."/>
            <person name="Nusbaum C."/>
            <person name="Birren B."/>
        </authorList>
    </citation>
    <scope>NUCLEOTIDE SEQUENCE [LARGE SCALE GENOMIC DNA]</scope>
    <source>
        <strain evidence="2 4">ATCC BAA-382</strain>
    </source>
</reference>
<dbReference type="InterPro" id="IPR032675">
    <property type="entry name" value="LRR_dom_sf"/>
</dbReference>
<sequence>MSGFNQFSSLKIIQGAGGNFNRFRELNGLKELREVWLEGSNQLTLNSLKNSPNLETIVLNFNGFENYDERLRNEGFSQTLTTDISALSTLNKLKQIKINARGRMATFTLKKGTTSYRLFDPIVASKQFEGAEMNYSSSIENNEWLEWNNLEGNEEYLDFSWRVDKGSNFSYTVEGQIPIRWK</sequence>
<comment type="caution">
    <text evidence="1">The sequence shown here is derived from an EMBL/GenBank/DDBJ whole genome shotgun (WGS) entry which is preliminary data.</text>
</comment>
<dbReference type="EMBL" id="ASVY01000002">
    <property type="protein sequence ID" value="EOT61668.1"/>
    <property type="molecule type" value="Genomic_DNA"/>
</dbReference>
<gene>
    <name evidence="2" type="ORF">I583_00650</name>
    <name evidence="1" type="ORF">UAW_02966</name>
</gene>
<evidence type="ECO:0000313" key="4">
    <source>
        <dbReference type="Proteomes" id="UP000014197"/>
    </source>
</evidence>
<dbReference type="SUPFAM" id="SSF52058">
    <property type="entry name" value="L domain-like"/>
    <property type="match status" value="1"/>
</dbReference>
<dbReference type="AlphaFoldDB" id="R2SWZ1"/>